<dbReference type="GeneID" id="41976465"/>
<dbReference type="PANTHER" id="PTHR32470">
    <property type="entry name" value="ADH DEHYDROGENASE [UBIQUINONE] 1 ALPHA SUBCOMPLEX ASSEMBLY FACTOR 2"/>
    <property type="match status" value="1"/>
</dbReference>
<protein>
    <submittedName>
        <fullName evidence="3">Uncharacterized protein</fullName>
    </submittedName>
</protein>
<feature type="region of interest" description="Disordered" evidence="2">
    <location>
        <begin position="131"/>
        <end position="209"/>
    </location>
</feature>
<evidence type="ECO:0000313" key="4">
    <source>
        <dbReference type="Proteomes" id="UP000319257"/>
    </source>
</evidence>
<reference evidence="3 4" key="1">
    <citation type="submission" date="2019-06" db="EMBL/GenBank/DDBJ databases">
        <title>Draft genome sequence of the filamentous fungus Phialemoniopsis curvata isolated from diesel fuel.</title>
        <authorList>
            <person name="Varaljay V.A."/>
            <person name="Lyon W.J."/>
            <person name="Crouch A.L."/>
            <person name="Drake C.E."/>
            <person name="Hollomon J.M."/>
            <person name="Nadeau L.J."/>
            <person name="Nunn H.S."/>
            <person name="Stevenson B.S."/>
            <person name="Bojanowski C.L."/>
            <person name="Crookes-Goodson W.J."/>
        </authorList>
    </citation>
    <scope>NUCLEOTIDE SEQUENCE [LARGE SCALE GENOMIC DNA]</scope>
    <source>
        <strain evidence="3 4">D216</strain>
    </source>
</reference>
<evidence type="ECO:0000256" key="1">
    <source>
        <dbReference type="ARBA" id="ARBA00007355"/>
    </source>
</evidence>
<dbReference type="EMBL" id="SKBQ01000062">
    <property type="protein sequence ID" value="TPX09827.1"/>
    <property type="molecule type" value="Genomic_DNA"/>
</dbReference>
<organism evidence="3 4">
    <name type="scientific">Thyridium curvatum</name>
    <dbReference type="NCBI Taxonomy" id="1093900"/>
    <lineage>
        <taxon>Eukaryota</taxon>
        <taxon>Fungi</taxon>
        <taxon>Dikarya</taxon>
        <taxon>Ascomycota</taxon>
        <taxon>Pezizomycotina</taxon>
        <taxon>Sordariomycetes</taxon>
        <taxon>Sordariomycetidae</taxon>
        <taxon>Thyridiales</taxon>
        <taxon>Thyridiaceae</taxon>
        <taxon>Thyridium</taxon>
    </lineage>
</organism>
<evidence type="ECO:0000256" key="2">
    <source>
        <dbReference type="SAM" id="MobiDB-lite"/>
    </source>
</evidence>
<dbReference type="InterPro" id="IPR052618">
    <property type="entry name" value="ComplexI_NDUFA12"/>
</dbReference>
<feature type="compositionally biased region" description="Low complexity" evidence="2">
    <location>
        <begin position="131"/>
        <end position="142"/>
    </location>
</feature>
<evidence type="ECO:0000313" key="3">
    <source>
        <dbReference type="EMBL" id="TPX09827.1"/>
    </source>
</evidence>
<accession>A0A507AQX2</accession>
<dbReference type="PANTHER" id="PTHR32470:SF2">
    <property type="entry name" value="NADH DEHYDROGENASE [UBIQUINONE] 1 ALPHA SUBCOMPLEX ASSEMBLY FACTOR 2"/>
    <property type="match status" value="1"/>
</dbReference>
<dbReference type="Proteomes" id="UP000319257">
    <property type="component" value="Unassembled WGS sequence"/>
</dbReference>
<sequence>MSSPKSIGPIRKAWYNWKALRLPWRKRFLVGLDLNGNTFWEFRDVRGAEAAPGTPQRWRRIVQYPRSTHYADVKVSPQWHSWLRHTRADPPSLDEQARDLARQAQMRRLAAEADARWAAKPGVMDAPAAAGLQQIQQQQESGAGEGPEGGEGQRTTAAAPMGDGTRPQAGDDGTAGKRGPETPDPWKTASKGGPSEEWQPQSWTPTAKR</sequence>
<feature type="compositionally biased region" description="Gly residues" evidence="2">
    <location>
        <begin position="143"/>
        <end position="152"/>
    </location>
</feature>
<feature type="compositionally biased region" description="Polar residues" evidence="2">
    <location>
        <begin position="198"/>
        <end position="209"/>
    </location>
</feature>
<dbReference type="GO" id="GO:0005739">
    <property type="term" value="C:mitochondrion"/>
    <property type="evidence" value="ECO:0007669"/>
    <property type="project" value="TreeGrafter"/>
</dbReference>
<dbReference type="OrthoDB" id="10255576at2759"/>
<name>A0A507AQX2_9PEZI</name>
<dbReference type="GO" id="GO:0032981">
    <property type="term" value="P:mitochondrial respiratory chain complex I assembly"/>
    <property type="evidence" value="ECO:0007669"/>
    <property type="project" value="TreeGrafter"/>
</dbReference>
<dbReference type="RefSeq" id="XP_030991538.1">
    <property type="nucleotide sequence ID" value="XM_031143938.1"/>
</dbReference>
<keyword evidence="4" id="KW-1185">Reference proteome</keyword>
<dbReference type="InterPro" id="IPR007763">
    <property type="entry name" value="NDUFA12"/>
</dbReference>
<gene>
    <name evidence="3" type="ORF">E0L32_009018</name>
</gene>
<dbReference type="AlphaFoldDB" id="A0A507AQX2"/>
<dbReference type="GO" id="GO:0045271">
    <property type="term" value="C:respiratory chain complex I"/>
    <property type="evidence" value="ECO:0007669"/>
    <property type="project" value="InterPro"/>
</dbReference>
<dbReference type="InParanoid" id="A0A507AQX2"/>
<comment type="caution">
    <text evidence="3">The sequence shown here is derived from an EMBL/GenBank/DDBJ whole genome shotgun (WGS) entry which is preliminary data.</text>
</comment>
<dbReference type="Pfam" id="PF05071">
    <property type="entry name" value="NDUFA12"/>
    <property type="match status" value="1"/>
</dbReference>
<comment type="similarity">
    <text evidence="1">Belongs to the complex I NDUFA12 subunit family.</text>
</comment>
<proteinExistence type="inferred from homology"/>
<dbReference type="STRING" id="1093900.A0A507AQX2"/>